<keyword evidence="3" id="KW-1185">Reference proteome</keyword>
<dbReference type="AlphaFoldDB" id="A0A482XGG4"/>
<gene>
    <name evidence="2" type="ORF">LSTR_LSTR000776</name>
</gene>
<feature type="non-terminal residue" evidence="2">
    <location>
        <position position="1"/>
    </location>
</feature>
<accession>A0A482XGG4</accession>
<organism evidence="2 3">
    <name type="scientific">Laodelphax striatellus</name>
    <name type="common">Small brown planthopper</name>
    <name type="synonym">Delphax striatella</name>
    <dbReference type="NCBI Taxonomy" id="195883"/>
    <lineage>
        <taxon>Eukaryota</taxon>
        <taxon>Metazoa</taxon>
        <taxon>Ecdysozoa</taxon>
        <taxon>Arthropoda</taxon>
        <taxon>Hexapoda</taxon>
        <taxon>Insecta</taxon>
        <taxon>Pterygota</taxon>
        <taxon>Neoptera</taxon>
        <taxon>Paraneoptera</taxon>
        <taxon>Hemiptera</taxon>
        <taxon>Auchenorrhyncha</taxon>
        <taxon>Fulgoroidea</taxon>
        <taxon>Delphacidae</taxon>
        <taxon>Criomorphinae</taxon>
        <taxon>Laodelphax</taxon>
    </lineage>
</organism>
<evidence type="ECO:0000313" key="3">
    <source>
        <dbReference type="Proteomes" id="UP000291343"/>
    </source>
</evidence>
<evidence type="ECO:0000256" key="1">
    <source>
        <dbReference type="SAM" id="MobiDB-lite"/>
    </source>
</evidence>
<dbReference type="OrthoDB" id="10644595at2759"/>
<proteinExistence type="predicted"/>
<dbReference type="Proteomes" id="UP000291343">
    <property type="component" value="Unassembled WGS sequence"/>
</dbReference>
<feature type="region of interest" description="Disordered" evidence="1">
    <location>
        <begin position="88"/>
        <end position="176"/>
    </location>
</feature>
<feature type="compositionally biased region" description="Low complexity" evidence="1">
    <location>
        <begin position="95"/>
        <end position="104"/>
    </location>
</feature>
<name>A0A482XGG4_LAOST</name>
<dbReference type="InParanoid" id="A0A482XGG4"/>
<comment type="caution">
    <text evidence="2">The sequence shown here is derived from an EMBL/GenBank/DDBJ whole genome shotgun (WGS) entry which is preliminary data.</text>
</comment>
<protein>
    <submittedName>
        <fullName evidence="2">Uncharacterized protein</fullName>
    </submittedName>
</protein>
<sequence>GEIKTKGVNVQRLMIPAICSPDLTRVPLFRLCLKLTRITFHKNWTELCLTIRIQFSLIGLLNLYTKCMNITTNTAIHEAKTIMTKLPSFQKSPEKQQSLSQKQSLSEDKDATTIEIAESGFSQKGKEQSGVTAAKGGPSKDEKQSTSSDVEGNKAKANPPEDEGKTTSSDENVTEFIVPIEKVLNNLINSS</sequence>
<reference evidence="2 3" key="1">
    <citation type="journal article" date="2017" name="Gigascience">
        <title>Genome sequence of the small brown planthopper, Laodelphax striatellus.</title>
        <authorList>
            <person name="Zhu J."/>
            <person name="Jiang F."/>
            <person name="Wang X."/>
            <person name="Yang P."/>
            <person name="Bao Y."/>
            <person name="Zhao W."/>
            <person name="Wang W."/>
            <person name="Lu H."/>
            <person name="Wang Q."/>
            <person name="Cui N."/>
            <person name="Li J."/>
            <person name="Chen X."/>
            <person name="Luo L."/>
            <person name="Yu J."/>
            <person name="Kang L."/>
            <person name="Cui F."/>
        </authorList>
    </citation>
    <scope>NUCLEOTIDE SEQUENCE [LARGE SCALE GENOMIC DNA]</scope>
    <source>
        <strain evidence="2">Lst14</strain>
    </source>
</reference>
<evidence type="ECO:0000313" key="2">
    <source>
        <dbReference type="EMBL" id="RZF44824.1"/>
    </source>
</evidence>
<dbReference type="EMBL" id="QKKF02010319">
    <property type="protein sequence ID" value="RZF44824.1"/>
    <property type="molecule type" value="Genomic_DNA"/>
</dbReference>